<protein>
    <submittedName>
        <fullName evidence="1">Uncharacterized protein</fullName>
    </submittedName>
</protein>
<organism evidence="1 2">
    <name type="scientific">Salarias fasciatus</name>
    <name type="common">Jewelled blenny</name>
    <name type="synonym">Blennius fasciatus</name>
    <dbReference type="NCBI Taxonomy" id="181472"/>
    <lineage>
        <taxon>Eukaryota</taxon>
        <taxon>Metazoa</taxon>
        <taxon>Chordata</taxon>
        <taxon>Craniata</taxon>
        <taxon>Vertebrata</taxon>
        <taxon>Euteleostomi</taxon>
        <taxon>Actinopterygii</taxon>
        <taxon>Neopterygii</taxon>
        <taxon>Teleostei</taxon>
        <taxon>Neoteleostei</taxon>
        <taxon>Acanthomorphata</taxon>
        <taxon>Ovalentaria</taxon>
        <taxon>Blenniimorphae</taxon>
        <taxon>Blenniiformes</taxon>
        <taxon>Blennioidei</taxon>
        <taxon>Blenniidae</taxon>
        <taxon>Salariinae</taxon>
        <taxon>Salarias</taxon>
    </lineage>
</organism>
<reference evidence="1" key="3">
    <citation type="submission" date="2025-09" db="UniProtKB">
        <authorList>
            <consortium name="Ensembl"/>
        </authorList>
    </citation>
    <scope>IDENTIFICATION</scope>
</reference>
<evidence type="ECO:0000313" key="2">
    <source>
        <dbReference type="Proteomes" id="UP000472267"/>
    </source>
</evidence>
<evidence type="ECO:0000313" key="1">
    <source>
        <dbReference type="Ensembl" id="ENSSFAP00005029552.1"/>
    </source>
</evidence>
<dbReference type="Proteomes" id="UP000472267">
    <property type="component" value="Chromosome 14"/>
</dbReference>
<reference evidence="1" key="1">
    <citation type="submission" date="2019-06" db="EMBL/GenBank/DDBJ databases">
        <authorList>
            <consortium name="Wellcome Sanger Institute Data Sharing"/>
        </authorList>
    </citation>
    <scope>NUCLEOTIDE SEQUENCE [LARGE SCALE GENOMIC DNA]</scope>
</reference>
<reference evidence="1" key="2">
    <citation type="submission" date="2025-08" db="UniProtKB">
        <authorList>
            <consortium name="Ensembl"/>
        </authorList>
    </citation>
    <scope>IDENTIFICATION</scope>
</reference>
<accession>A0A672HKH6</accession>
<sequence>RPWATPLLGPIIPMVSSDSGRGLTGIPDTHTHTHTQLQHQRSGEINYRQSADHFVVVKNNKQKQKLTSGDQPELVLLVSNLFLLNISSREEKSHHSLEELVHELDGERNHVDLRTETETLRDRRERHTH</sequence>
<proteinExistence type="predicted"/>
<dbReference type="Ensembl" id="ENSSFAT00005030640.1">
    <property type="protein sequence ID" value="ENSSFAP00005029552.1"/>
    <property type="gene ID" value="ENSSFAG00005015017.1"/>
</dbReference>
<dbReference type="AlphaFoldDB" id="A0A672HKH6"/>
<keyword evidence="2" id="KW-1185">Reference proteome</keyword>
<name>A0A672HKH6_SALFA</name>
<dbReference type="InParanoid" id="A0A672HKH6"/>